<protein>
    <submittedName>
        <fullName evidence="1">Uncharacterized protein LOC105121156 isoform X1</fullName>
    </submittedName>
</protein>
<organism evidence="1">
    <name type="scientific">Rhizophora mucronata</name>
    <name type="common">Asiatic mangrove</name>
    <dbReference type="NCBI Taxonomy" id="61149"/>
    <lineage>
        <taxon>Eukaryota</taxon>
        <taxon>Viridiplantae</taxon>
        <taxon>Streptophyta</taxon>
        <taxon>Embryophyta</taxon>
        <taxon>Tracheophyta</taxon>
        <taxon>Spermatophyta</taxon>
        <taxon>Magnoliopsida</taxon>
        <taxon>eudicotyledons</taxon>
        <taxon>Gunneridae</taxon>
        <taxon>Pentapetalae</taxon>
        <taxon>rosids</taxon>
        <taxon>fabids</taxon>
        <taxon>Malpighiales</taxon>
        <taxon>Rhizophoraceae</taxon>
        <taxon>Rhizophora</taxon>
    </lineage>
</organism>
<proteinExistence type="predicted"/>
<reference evidence="1" key="1">
    <citation type="submission" date="2018-02" db="EMBL/GenBank/DDBJ databases">
        <title>Rhizophora mucronata_Transcriptome.</title>
        <authorList>
            <person name="Meera S.P."/>
            <person name="Sreeshan A."/>
            <person name="Augustine A."/>
        </authorList>
    </citation>
    <scope>NUCLEOTIDE SEQUENCE</scope>
    <source>
        <tissue evidence="1">Leaf</tissue>
    </source>
</reference>
<dbReference type="AlphaFoldDB" id="A0A2P2LVW5"/>
<evidence type="ECO:0000313" key="1">
    <source>
        <dbReference type="EMBL" id="MBX22105.1"/>
    </source>
</evidence>
<name>A0A2P2LVW5_RHIMU</name>
<dbReference type="EMBL" id="GGEC01041621">
    <property type="protein sequence ID" value="MBX22105.1"/>
    <property type="molecule type" value="Transcribed_RNA"/>
</dbReference>
<sequence length="60" mass="6637">MLLSTCLSLKSPIITKEVALADLMAFTLAVLEVTTDPLNRKQSPQTGQTIFSPFHFNIFP</sequence>
<accession>A0A2P2LVW5</accession>